<evidence type="ECO:0000256" key="5">
    <source>
        <dbReference type="ARBA" id="ARBA00022598"/>
    </source>
</evidence>
<comment type="catalytic activity">
    <reaction evidence="11">
        <text>a long-chain fatty acid + ATP + CoA = a long-chain fatty acyl-CoA + AMP + diphosphate</text>
        <dbReference type="Rhea" id="RHEA:15421"/>
        <dbReference type="ChEBI" id="CHEBI:30616"/>
        <dbReference type="ChEBI" id="CHEBI:33019"/>
        <dbReference type="ChEBI" id="CHEBI:57287"/>
        <dbReference type="ChEBI" id="CHEBI:57560"/>
        <dbReference type="ChEBI" id="CHEBI:83139"/>
        <dbReference type="ChEBI" id="CHEBI:456215"/>
        <dbReference type="EC" id="6.2.1.3"/>
    </reaction>
    <physiologicalReaction direction="left-to-right" evidence="11">
        <dbReference type="Rhea" id="RHEA:15422"/>
    </physiologicalReaction>
</comment>
<dbReference type="OrthoDB" id="288590at2759"/>
<keyword evidence="5" id="KW-0436">Ligase</keyword>
<keyword evidence="7" id="KW-0547">Nucleotide-binding</keyword>
<dbReference type="InterPro" id="IPR045851">
    <property type="entry name" value="AMP-bd_C_sf"/>
</dbReference>
<evidence type="ECO:0000256" key="6">
    <source>
        <dbReference type="ARBA" id="ARBA00022692"/>
    </source>
</evidence>
<keyword evidence="6 16" id="KW-0812">Transmembrane</keyword>
<evidence type="ECO:0000256" key="3">
    <source>
        <dbReference type="ARBA" id="ARBA00022448"/>
    </source>
</evidence>
<keyword evidence="8" id="KW-0276">Fatty acid metabolism</keyword>
<comment type="similarity">
    <text evidence="2">Belongs to the ATP-dependent AMP-binding enzyme family.</text>
</comment>
<dbReference type="Pfam" id="PF00501">
    <property type="entry name" value="AMP-binding"/>
    <property type="match status" value="1"/>
</dbReference>
<dbReference type="PROSITE" id="PS00455">
    <property type="entry name" value="AMP_BINDING"/>
    <property type="match status" value="1"/>
</dbReference>
<evidence type="ECO:0000256" key="15">
    <source>
        <dbReference type="ARBA" id="ARBA00048666"/>
    </source>
</evidence>
<dbReference type="NCBIfam" id="NF006134">
    <property type="entry name" value="PRK08279.1"/>
    <property type="match status" value="1"/>
</dbReference>
<keyword evidence="4" id="KW-1003">Cell membrane</keyword>
<gene>
    <name evidence="19" type="ORF">BEMITA_LOCUS1017</name>
</gene>
<keyword evidence="10 16" id="KW-0472">Membrane</keyword>
<evidence type="ECO:0000256" key="7">
    <source>
        <dbReference type="ARBA" id="ARBA00022741"/>
    </source>
</evidence>
<dbReference type="InterPro" id="IPR020845">
    <property type="entry name" value="AMP-binding_CS"/>
</dbReference>
<evidence type="ECO:0000259" key="18">
    <source>
        <dbReference type="Pfam" id="PF13193"/>
    </source>
</evidence>
<evidence type="ECO:0000313" key="20">
    <source>
        <dbReference type="Proteomes" id="UP001152759"/>
    </source>
</evidence>
<comment type="catalytic activity">
    <reaction evidence="13">
        <text>a very long-chain fatty acid + ATP + CoA = a very long-chain fatty acyl-CoA + AMP + diphosphate</text>
        <dbReference type="Rhea" id="RHEA:54536"/>
        <dbReference type="ChEBI" id="CHEBI:30616"/>
        <dbReference type="ChEBI" id="CHEBI:33019"/>
        <dbReference type="ChEBI" id="CHEBI:57287"/>
        <dbReference type="ChEBI" id="CHEBI:58950"/>
        <dbReference type="ChEBI" id="CHEBI:138261"/>
        <dbReference type="ChEBI" id="CHEBI:456215"/>
    </reaction>
    <physiologicalReaction direction="left-to-right" evidence="13">
        <dbReference type="Rhea" id="RHEA:54537"/>
    </physiologicalReaction>
</comment>
<dbReference type="GO" id="GO:0005789">
    <property type="term" value="C:endoplasmic reticulum membrane"/>
    <property type="evidence" value="ECO:0007669"/>
    <property type="project" value="TreeGrafter"/>
</dbReference>
<evidence type="ECO:0000256" key="16">
    <source>
        <dbReference type="SAM" id="Phobius"/>
    </source>
</evidence>
<dbReference type="Gene3D" id="3.30.300.30">
    <property type="match status" value="1"/>
</dbReference>
<comment type="catalytic activity">
    <reaction evidence="15">
        <text>tetracosanoate + ATP + CoA = tetracosanoyl-CoA + AMP + diphosphate</text>
        <dbReference type="Rhea" id="RHEA:33639"/>
        <dbReference type="ChEBI" id="CHEBI:30616"/>
        <dbReference type="ChEBI" id="CHEBI:31014"/>
        <dbReference type="ChEBI" id="CHEBI:33019"/>
        <dbReference type="ChEBI" id="CHEBI:57287"/>
        <dbReference type="ChEBI" id="CHEBI:65052"/>
        <dbReference type="ChEBI" id="CHEBI:456215"/>
    </reaction>
    <physiologicalReaction direction="left-to-right" evidence="15">
        <dbReference type="Rhea" id="RHEA:33640"/>
    </physiologicalReaction>
</comment>
<dbReference type="InterPro" id="IPR025110">
    <property type="entry name" value="AMP-bd_C"/>
</dbReference>
<feature type="transmembrane region" description="Helical" evidence="16">
    <location>
        <begin position="66"/>
        <end position="87"/>
    </location>
</feature>
<feature type="transmembrane region" description="Helical" evidence="16">
    <location>
        <begin position="93"/>
        <end position="113"/>
    </location>
</feature>
<evidence type="ECO:0000256" key="1">
    <source>
        <dbReference type="ARBA" id="ARBA00004651"/>
    </source>
</evidence>
<dbReference type="FunFam" id="3.30.300.30:FF:000002">
    <property type="entry name" value="Long-chain fatty acid transport protein 1"/>
    <property type="match status" value="1"/>
</dbReference>
<evidence type="ECO:0000256" key="14">
    <source>
        <dbReference type="ARBA" id="ARBA00041297"/>
    </source>
</evidence>
<evidence type="ECO:0000256" key="9">
    <source>
        <dbReference type="ARBA" id="ARBA00022989"/>
    </source>
</evidence>
<dbReference type="Pfam" id="PF13193">
    <property type="entry name" value="AMP-binding_C"/>
    <property type="match status" value="1"/>
</dbReference>
<evidence type="ECO:0000313" key="19">
    <source>
        <dbReference type="EMBL" id="CAH0753707.1"/>
    </source>
</evidence>
<feature type="domain" description="AMP-dependent synthetase/ligase" evidence="17">
    <location>
        <begin position="151"/>
        <end position="503"/>
    </location>
</feature>
<dbReference type="EMBL" id="OU963862">
    <property type="protein sequence ID" value="CAH0753707.1"/>
    <property type="molecule type" value="Genomic_DNA"/>
</dbReference>
<dbReference type="EC" id="6.2.1.3" evidence="12"/>
<dbReference type="AlphaFoldDB" id="A0A9P0C539"/>
<dbReference type="InterPro" id="IPR000873">
    <property type="entry name" value="AMP-dep_synth/lig_dom"/>
</dbReference>
<comment type="subcellular location">
    <subcellularLocation>
        <location evidence="1">Cell membrane</location>
        <topology evidence="1">Multi-pass membrane protein</topology>
    </subcellularLocation>
</comment>
<evidence type="ECO:0000256" key="11">
    <source>
        <dbReference type="ARBA" id="ARBA00024484"/>
    </source>
</evidence>
<dbReference type="Proteomes" id="UP001152759">
    <property type="component" value="Chromosome 1"/>
</dbReference>
<dbReference type="GO" id="GO:0004467">
    <property type="term" value="F:long-chain fatty acid-CoA ligase activity"/>
    <property type="evidence" value="ECO:0007669"/>
    <property type="project" value="UniProtKB-EC"/>
</dbReference>
<keyword evidence="3" id="KW-0813">Transport</keyword>
<feature type="domain" description="AMP-binding enzyme C-terminal" evidence="18">
    <location>
        <begin position="593"/>
        <end position="668"/>
    </location>
</feature>
<dbReference type="SUPFAM" id="SSF56801">
    <property type="entry name" value="Acetyl-CoA synthetase-like"/>
    <property type="match status" value="1"/>
</dbReference>
<evidence type="ECO:0000256" key="10">
    <source>
        <dbReference type="ARBA" id="ARBA00023136"/>
    </source>
</evidence>
<sequence>MNTPKDDQTDQDKQAVNEKYAVHSADEDVETGNITSVNADARAAGVTGRSTVHSPRVVLYRILRTVLMALSLSALLVISLSLVWYFLGFMFLVQIVIVAVVVYLTAGGGYKWLYLLLRTGPRDLTALQRYLRFLFSVRLFSRGDLTVADIFRRHVIKNPTKVIFIFEGKEWTAQEVEEYSNKVANVFKAQGFKKGDAVALMLENRPEFVCIWLGLSKIGVVTALINYNLRQNSLSHSVKISDASAFIFGEELLQDVLEVAETLNNVQLFSWNGSKESKIEKFGDGCLVNDIYSMIQDASPAIPTVTEKIGFHDKLLYIYTSGTTGLPKAAVITNARYLFLAGAIAYQVGFRNSDRFYTPLPLYHTAGGAMCVGQAVIYGATVVIRKKFSASQYFLDVVKYECTVGQYIGEMCRYMLSTPEKPEDKNHNLRMMYGNGLRPQIWNEFVTRFNIPKVAEFYGATEGNANIANIDNKTGAIGFVSRLVPSIYPISIIRVDENGNPVRNAEGLCQRCKPGEPGVFIGKIIPNNPARAFLGYINEKESEKKIVRDVFSKGDSAFLSGDILVSDEFGYLYFKDRTGDTFRWKGENVSTSEVEGVISNAAAYRDCVVYGVEINGTEGRAGMAAILDPTNSLDLETVAQQTKKNLPSYARPLFIRALNQVEMTGTYKLKKLDLQDEGYNPNKITDKLFYLASDSKYQPLTADVYQQIISGQIRF</sequence>
<evidence type="ECO:0000256" key="13">
    <source>
        <dbReference type="ARBA" id="ARBA00036527"/>
    </source>
</evidence>
<dbReference type="KEGG" id="btab:109040304"/>
<keyword evidence="8" id="KW-0443">Lipid metabolism</keyword>
<dbReference type="GO" id="GO:0000166">
    <property type="term" value="F:nucleotide binding"/>
    <property type="evidence" value="ECO:0007669"/>
    <property type="project" value="UniProtKB-KW"/>
</dbReference>
<proteinExistence type="inferred from homology"/>
<accession>A0A9P0C539</accession>
<evidence type="ECO:0000256" key="8">
    <source>
        <dbReference type="ARBA" id="ARBA00022832"/>
    </source>
</evidence>
<evidence type="ECO:0000256" key="2">
    <source>
        <dbReference type="ARBA" id="ARBA00006432"/>
    </source>
</evidence>
<dbReference type="Gene3D" id="3.40.50.12780">
    <property type="entry name" value="N-terminal domain of ligase-like"/>
    <property type="match status" value="1"/>
</dbReference>
<organism evidence="19 20">
    <name type="scientific">Bemisia tabaci</name>
    <name type="common">Sweetpotato whitefly</name>
    <name type="synonym">Aleurodes tabaci</name>
    <dbReference type="NCBI Taxonomy" id="7038"/>
    <lineage>
        <taxon>Eukaryota</taxon>
        <taxon>Metazoa</taxon>
        <taxon>Ecdysozoa</taxon>
        <taxon>Arthropoda</taxon>
        <taxon>Hexapoda</taxon>
        <taxon>Insecta</taxon>
        <taxon>Pterygota</taxon>
        <taxon>Neoptera</taxon>
        <taxon>Paraneoptera</taxon>
        <taxon>Hemiptera</taxon>
        <taxon>Sternorrhyncha</taxon>
        <taxon>Aleyrodoidea</taxon>
        <taxon>Aleyrodidae</taxon>
        <taxon>Aleyrodinae</taxon>
        <taxon>Bemisia</taxon>
    </lineage>
</organism>
<dbReference type="PANTHER" id="PTHR43107">
    <property type="entry name" value="LONG-CHAIN FATTY ACID TRANSPORT PROTEIN"/>
    <property type="match status" value="1"/>
</dbReference>
<dbReference type="FunFam" id="3.40.50.12780:FF:000005">
    <property type="entry name" value="Solute carrier family 27 member 6"/>
    <property type="match status" value="1"/>
</dbReference>
<dbReference type="GO" id="GO:0005886">
    <property type="term" value="C:plasma membrane"/>
    <property type="evidence" value="ECO:0007669"/>
    <property type="project" value="UniProtKB-SubCell"/>
</dbReference>
<dbReference type="GO" id="GO:0044539">
    <property type="term" value="P:long-chain fatty acid import into cell"/>
    <property type="evidence" value="ECO:0007669"/>
    <property type="project" value="TreeGrafter"/>
</dbReference>
<keyword evidence="9 16" id="KW-1133">Transmembrane helix</keyword>
<protein>
    <recommendedName>
        <fullName evidence="12">long-chain-fatty-acid--CoA ligase</fullName>
        <ecNumber evidence="12">6.2.1.3</ecNumber>
    </recommendedName>
    <alternativeName>
        <fullName evidence="14">Long-chain-fatty-acid--CoA ligase</fullName>
    </alternativeName>
</protein>
<name>A0A9P0C539_BEMTA</name>
<reference evidence="19" key="1">
    <citation type="submission" date="2021-12" db="EMBL/GenBank/DDBJ databases">
        <authorList>
            <person name="King R."/>
        </authorList>
    </citation>
    <scope>NUCLEOTIDE SEQUENCE</scope>
</reference>
<evidence type="ECO:0000256" key="4">
    <source>
        <dbReference type="ARBA" id="ARBA00022475"/>
    </source>
</evidence>
<evidence type="ECO:0000259" key="17">
    <source>
        <dbReference type="Pfam" id="PF00501"/>
    </source>
</evidence>
<dbReference type="GO" id="GO:0005324">
    <property type="term" value="F:long-chain fatty acid transmembrane transporter activity"/>
    <property type="evidence" value="ECO:0007669"/>
    <property type="project" value="TreeGrafter"/>
</dbReference>
<evidence type="ECO:0000256" key="12">
    <source>
        <dbReference type="ARBA" id="ARBA00026121"/>
    </source>
</evidence>
<dbReference type="InterPro" id="IPR042099">
    <property type="entry name" value="ANL_N_sf"/>
</dbReference>
<dbReference type="PANTHER" id="PTHR43107:SF21">
    <property type="entry name" value="FATTY ACID TRANSPORT PROTEIN 1, ISOFORM F-RELATED"/>
    <property type="match status" value="1"/>
</dbReference>
<keyword evidence="20" id="KW-1185">Reference proteome</keyword>